<dbReference type="Gene3D" id="3.30.428.70">
    <property type="match status" value="1"/>
</dbReference>
<reference evidence="3" key="1">
    <citation type="submission" date="2019-04" db="EMBL/GenBank/DDBJ databases">
        <title>Sequencing of skin fungus with MAO and IRED activity.</title>
        <authorList>
            <person name="Marsaioli A.J."/>
            <person name="Bonatto J.M.C."/>
            <person name="Reis Junior O."/>
        </authorList>
    </citation>
    <scope>NUCLEOTIDE SEQUENCE</scope>
    <source>
        <strain evidence="3">28M1</strain>
    </source>
</reference>
<dbReference type="GO" id="GO:0009117">
    <property type="term" value="P:nucleotide metabolic process"/>
    <property type="evidence" value="ECO:0007669"/>
    <property type="project" value="InterPro"/>
</dbReference>
<keyword evidence="4" id="KW-1185">Reference proteome</keyword>
<dbReference type="InterPro" id="IPR019200">
    <property type="entry name" value="ATP_adenylylTrfase_C"/>
</dbReference>
<dbReference type="Pfam" id="PF09830">
    <property type="entry name" value="ATP_transf"/>
    <property type="match status" value="1"/>
</dbReference>
<dbReference type="InterPro" id="IPR009163">
    <property type="entry name" value="Ap4A_phos1/2"/>
</dbReference>
<dbReference type="InterPro" id="IPR036265">
    <property type="entry name" value="HIT-like_sf"/>
</dbReference>
<evidence type="ECO:0000313" key="4">
    <source>
        <dbReference type="Proteomes" id="UP000758155"/>
    </source>
</evidence>
<organism evidence="3 4">
    <name type="scientific">Didymella heteroderae</name>
    <dbReference type="NCBI Taxonomy" id="1769908"/>
    <lineage>
        <taxon>Eukaryota</taxon>
        <taxon>Fungi</taxon>
        <taxon>Dikarya</taxon>
        <taxon>Ascomycota</taxon>
        <taxon>Pezizomycotina</taxon>
        <taxon>Dothideomycetes</taxon>
        <taxon>Pleosporomycetidae</taxon>
        <taxon>Pleosporales</taxon>
        <taxon>Pleosporineae</taxon>
        <taxon>Didymellaceae</taxon>
        <taxon>Didymella</taxon>
    </lineage>
</organism>
<accession>A0A9P4WJ61</accession>
<dbReference type="InterPro" id="IPR043171">
    <property type="entry name" value="Ap4A_phos1/2-like"/>
</dbReference>
<feature type="domain" description="ATP adenylyltransferase C-terminal" evidence="1">
    <location>
        <begin position="178"/>
        <end position="284"/>
    </location>
</feature>
<dbReference type="PANTHER" id="PTHR38420:SF1">
    <property type="entry name" value="PUTATIVE (AFU_ORTHOLOGUE AFUA_5G14690)-RELATED"/>
    <property type="match status" value="1"/>
</dbReference>
<dbReference type="GO" id="GO:0005524">
    <property type="term" value="F:ATP binding"/>
    <property type="evidence" value="ECO:0007669"/>
    <property type="project" value="InterPro"/>
</dbReference>
<evidence type="ECO:0008006" key="5">
    <source>
        <dbReference type="Google" id="ProtNLM"/>
    </source>
</evidence>
<comment type="caution">
    <text evidence="3">The sequence shown here is derived from an EMBL/GenBank/DDBJ whole genome shotgun (WGS) entry which is preliminary data.</text>
</comment>
<dbReference type="PANTHER" id="PTHR38420">
    <property type="entry name" value="AP-4-A PHOSPHORYLASE II"/>
    <property type="match status" value="1"/>
</dbReference>
<feature type="domain" description="Ap4A phosphorylase 1/2 N-terminal" evidence="2">
    <location>
        <begin position="69"/>
        <end position="158"/>
    </location>
</feature>
<dbReference type="SUPFAM" id="SSF54197">
    <property type="entry name" value="HIT-like"/>
    <property type="match status" value="1"/>
</dbReference>
<protein>
    <recommendedName>
        <fullName evidence="5">ATP adenylyltransferase</fullName>
    </recommendedName>
</protein>
<dbReference type="GO" id="GO:0003877">
    <property type="term" value="F:ATP:ADP adenylyltransferase activity"/>
    <property type="evidence" value="ECO:0007669"/>
    <property type="project" value="InterPro"/>
</dbReference>
<gene>
    <name evidence="3" type="ORF">E8E12_002951</name>
</gene>
<sequence length="286" mass="32685">MAELNEENITALFDQLVSENVLVYGAHQSIKCKADGYPLEFKICDHLNKKPHTVDAKLGAMFDKARRWGPGSDLYLPDERLILGQMNDTHDLALNLFCVDRPQLLMVTRDSFQRQYDPLALDDFKAALEVLRLFPSMYIIYNCSEAGGCSRMHKHMQGLRGPPFAFEYMIRASKDKLAVPFRYFTHRFDQTLRAASASEVLDVYRLLLNRSRDALDIGSEDICPHNIVLWDNRLMVIPRRRGFYEGASANAGGMMGCVWVPNEEQVNEWKKIGYTKVLQELGVPSM</sequence>
<dbReference type="AlphaFoldDB" id="A0A9P4WJ61"/>
<name>A0A9P4WJ61_9PLEO</name>
<evidence type="ECO:0000259" key="2">
    <source>
        <dbReference type="Pfam" id="PF19327"/>
    </source>
</evidence>
<dbReference type="Proteomes" id="UP000758155">
    <property type="component" value="Unassembled WGS sequence"/>
</dbReference>
<dbReference type="OrthoDB" id="10267950at2759"/>
<dbReference type="InterPro" id="IPR045759">
    <property type="entry name" value="Ap4A_phos1/2_N"/>
</dbReference>
<proteinExistence type="predicted"/>
<dbReference type="EMBL" id="SWKV01000077">
    <property type="protein sequence ID" value="KAF3033684.1"/>
    <property type="molecule type" value="Genomic_DNA"/>
</dbReference>
<dbReference type="Pfam" id="PF19327">
    <property type="entry name" value="Ap4A_phos_N"/>
    <property type="match status" value="1"/>
</dbReference>
<evidence type="ECO:0000259" key="1">
    <source>
        <dbReference type="Pfam" id="PF09830"/>
    </source>
</evidence>
<evidence type="ECO:0000313" key="3">
    <source>
        <dbReference type="EMBL" id="KAF3033684.1"/>
    </source>
</evidence>